<dbReference type="Proteomes" id="UP000095281">
    <property type="component" value="Unplaced"/>
</dbReference>
<organism evidence="2 4">
    <name type="scientific">Meloidogyne hapla</name>
    <name type="common">Root-knot nematode worm</name>
    <dbReference type="NCBI Taxonomy" id="6305"/>
    <lineage>
        <taxon>Eukaryota</taxon>
        <taxon>Metazoa</taxon>
        <taxon>Ecdysozoa</taxon>
        <taxon>Nematoda</taxon>
        <taxon>Chromadorea</taxon>
        <taxon>Rhabditida</taxon>
        <taxon>Tylenchina</taxon>
        <taxon>Tylenchomorpha</taxon>
        <taxon>Tylenchoidea</taxon>
        <taxon>Meloidogynidae</taxon>
        <taxon>Meloidogyninae</taxon>
        <taxon>Meloidogyne</taxon>
    </lineage>
</organism>
<reference evidence="3 4" key="1">
    <citation type="submission" date="2016-11" db="UniProtKB">
        <authorList>
            <consortium name="WormBaseParasite"/>
        </authorList>
    </citation>
    <scope>IDENTIFICATION</scope>
</reference>
<dbReference type="WBParaSite" id="MhA1_Contig150.frz3.gene11">
    <property type="protein sequence ID" value="MhA1_Contig150.frz3.gene11"/>
    <property type="gene ID" value="MhA1_Contig150.frz3.gene11"/>
</dbReference>
<dbReference type="AlphaFoldDB" id="A0A1I8B6B3"/>
<keyword evidence="2" id="KW-1185">Reference proteome</keyword>
<keyword evidence="1" id="KW-0472">Membrane</keyword>
<feature type="transmembrane region" description="Helical" evidence="1">
    <location>
        <begin position="6"/>
        <end position="28"/>
    </location>
</feature>
<evidence type="ECO:0000256" key="1">
    <source>
        <dbReference type="SAM" id="Phobius"/>
    </source>
</evidence>
<name>A0A1I8B6B3_MELHA</name>
<proteinExistence type="predicted"/>
<accession>A0A1I8B6B3</accession>
<sequence length="122" mass="14010">MLHLIPMIFTYVVVALSSVALFYYGVYYGIYKPAKLLFRLVYLLCYYGIILAGIYFIFSLYLNNQSTETSLCSEKSTNNNEINGKCKEENNNLKIGTYLNVFIQLTKVVVKSMARIVVNVFE</sequence>
<keyword evidence="1" id="KW-1133">Transmembrane helix</keyword>
<keyword evidence="1" id="KW-0812">Transmembrane</keyword>
<evidence type="ECO:0000313" key="2">
    <source>
        <dbReference type="Proteomes" id="UP000095281"/>
    </source>
</evidence>
<evidence type="ECO:0000313" key="3">
    <source>
        <dbReference type="WBParaSite" id="MhA1_Contig150.frz3.gene11"/>
    </source>
</evidence>
<protein>
    <submittedName>
        <fullName evidence="3 4">Uncharacterized protein</fullName>
    </submittedName>
</protein>
<evidence type="ECO:0000313" key="4">
    <source>
        <dbReference type="WBParaSite" id="MhA1_Contig150.frz3.gene9"/>
    </source>
</evidence>
<feature type="transmembrane region" description="Helical" evidence="1">
    <location>
        <begin position="40"/>
        <end position="62"/>
    </location>
</feature>
<dbReference type="WBParaSite" id="MhA1_Contig150.frz3.gene9">
    <property type="protein sequence ID" value="MhA1_Contig150.frz3.gene9"/>
    <property type="gene ID" value="MhA1_Contig150.frz3.gene9"/>
</dbReference>